<reference evidence="1" key="1">
    <citation type="submission" date="2019-04" db="EMBL/GenBank/DDBJ databases">
        <title>Genome assembly of Zosterops borbonicus 15179.</title>
        <authorList>
            <person name="Leroy T."/>
            <person name="Anselmetti Y."/>
            <person name="Tilak M.-K."/>
            <person name="Nabholz B."/>
        </authorList>
    </citation>
    <scope>NUCLEOTIDE SEQUENCE</scope>
    <source>
        <strain evidence="1">HGM_15179</strain>
        <tissue evidence="1">Muscle</tissue>
    </source>
</reference>
<name>A0A8K1G8X2_9PASS</name>
<gene>
    <name evidence="1" type="ORF">HGM15179_012957</name>
</gene>
<dbReference type="AlphaFoldDB" id="A0A8K1G8X2"/>
<evidence type="ECO:0000313" key="1">
    <source>
        <dbReference type="EMBL" id="TRZ14166.1"/>
    </source>
</evidence>
<proteinExistence type="predicted"/>
<comment type="caution">
    <text evidence="1">The sequence shown here is derived from an EMBL/GenBank/DDBJ whole genome shotgun (WGS) entry which is preliminary data.</text>
</comment>
<dbReference type="EMBL" id="SWJQ01000458">
    <property type="protein sequence ID" value="TRZ14166.1"/>
    <property type="molecule type" value="Genomic_DNA"/>
</dbReference>
<keyword evidence="2" id="KW-1185">Reference proteome</keyword>
<organism evidence="1 2">
    <name type="scientific">Zosterops borbonicus</name>
    <dbReference type="NCBI Taxonomy" id="364589"/>
    <lineage>
        <taxon>Eukaryota</taxon>
        <taxon>Metazoa</taxon>
        <taxon>Chordata</taxon>
        <taxon>Craniata</taxon>
        <taxon>Vertebrata</taxon>
        <taxon>Euteleostomi</taxon>
        <taxon>Archelosauria</taxon>
        <taxon>Archosauria</taxon>
        <taxon>Dinosauria</taxon>
        <taxon>Saurischia</taxon>
        <taxon>Theropoda</taxon>
        <taxon>Coelurosauria</taxon>
        <taxon>Aves</taxon>
        <taxon>Neognathae</taxon>
        <taxon>Neoaves</taxon>
        <taxon>Telluraves</taxon>
        <taxon>Australaves</taxon>
        <taxon>Passeriformes</taxon>
        <taxon>Sylvioidea</taxon>
        <taxon>Zosteropidae</taxon>
        <taxon>Zosterops</taxon>
    </lineage>
</organism>
<dbReference type="Proteomes" id="UP000796761">
    <property type="component" value="Unassembled WGS sequence"/>
</dbReference>
<evidence type="ECO:0000313" key="2">
    <source>
        <dbReference type="Proteomes" id="UP000796761"/>
    </source>
</evidence>
<accession>A0A8K1G8X2</accession>
<protein>
    <submittedName>
        <fullName evidence="1">Uncharacterized protein</fullName>
    </submittedName>
</protein>
<sequence>MTMNQPLHSPYCWENLVKTRQTTIQYLQLEAFHLHQWMLDQAIKYPVLRQESLNLSILHVQLVDLAMLLSPKSMTFVLENKTKESEKFSHETTKSPRFNETFKIVKFNYQANNAITTPKLYPKSPPTDAS</sequence>